<accession>A0ABM5JW03</accession>
<evidence type="ECO:0000256" key="2">
    <source>
        <dbReference type="ARBA" id="ARBA00018687"/>
    </source>
</evidence>
<dbReference type="InterPro" id="IPR003395">
    <property type="entry name" value="RecF/RecN/SMC_N"/>
</dbReference>
<dbReference type="GeneID" id="114326261"/>
<feature type="domain" description="RecF/RecN/SMC N-terminal" evidence="5">
    <location>
        <begin position="7"/>
        <end position="996"/>
    </location>
</feature>
<protein>
    <recommendedName>
        <fullName evidence="2">Structural maintenance of chromosomes protein 5</fullName>
    </recommendedName>
</protein>
<name>A0ABM5JW03_DIAVI</name>
<comment type="similarity">
    <text evidence="1">Belongs to the SMC family. SMC5 subfamily.</text>
</comment>
<dbReference type="Gene3D" id="3.40.50.300">
    <property type="entry name" value="P-loop containing nucleotide triphosphate hydrolases"/>
    <property type="match status" value="2"/>
</dbReference>
<sequence>MYQPGSIRKIEVTNFVTYSHVEFYPGPNLNMIIGPNGTGKSTMVAAIILGLGGNPKVVGRGTKVSEYVKHNCEHAVINTYLQDKEDNKFIKVTREFDLHDRTTWKINNRKVKLNDVLECIKPFNIQVDNLCQFLPQDRVQDFAKLNKQELLRETQKALCRFDLIEKQDLLVQNREHHKQLHNSIAKSQQKLQESVDLNVRLEGRVQSFNKKKEYTEKIQHIERKIAWRTYEEKRGELDEIKKDKNKAQEVYDKYKTSMKPIEKEITSKKKEISDIQQENSKTTKALRNVEASIDTNLEKIDGINGSVRKLNDELLSKLAEIEQWNEEIKNASNKLEDMKKLQKEASAKSSESEQLKQQYTNELTKITKTYQTLQTNTDELLQIKQESVRRIRYLENETQKLENVKQNRLEHLRRINSDAYAAVDWLRNNKHLFRGEIYEPIMLELNVTENRHAKYIENVIPLRDRIAFTCVNKDDMNKLLKSLRQEKQLSVNVVHSDKQQNSSQFQPSMPIEHLRQYGFYTYMSNLFTAPEPIMNYLCKTYRLHNIPLGDKTTDNVYEKVPKEIRSFFSEEYRYSVSISKYSGQKSIRQVAVRSDGSLSLTLDVVKMNQIRGEIEEAKRKVSTYDAQTEGVNKKLSVLNDQMVEKRAKLKELHQHKQHAETIAARVNTLQKKLVEMEQLKKSPDEIRNGYKKKGEQFLKSIPNIHSLIQKSVGEMVELEKRSMLNIRKVEEVSKAIKFLENDVSEKRRQCQEAEDTLKRIKERYSEFMEEAKALLSKAKSLSKGFTPGDDGFDEFREEYEALAADIEGLNVQRDQFHNRIACLNVADDGEMEEYENRLKEIDNLQKEIERSNTDLNKMTTRMERCEQEWLVPLKQLLSDINLKFASAFQRMGCAGEISVYTGDNDDQDYAQYGISIKVTYRNGEPLQELNSNIQSGGERAVATAAFMLSLQELTPVPFRCVDEINQGMDASNERRIFELVVDTTCNNSSSQYFLITPKLVPHLRYVPNMLVHIVHNGPFVNQDKKWGFSKLCNPNKIQIA</sequence>
<evidence type="ECO:0000256" key="1">
    <source>
        <dbReference type="ARBA" id="ARBA00010171"/>
    </source>
</evidence>
<dbReference type="RefSeq" id="XP_050502120.1">
    <property type="nucleotide sequence ID" value="XM_050646163.1"/>
</dbReference>
<dbReference type="SUPFAM" id="SSF52540">
    <property type="entry name" value="P-loop containing nucleoside triphosphate hydrolases"/>
    <property type="match status" value="1"/>
</dbReference>
<evidence type="ECO:0000256" key="3">
    <source>
        <dbReference type="ARBA" id="ARBA00023054"/>
    </source>
</evidence>
<feature type="coiled-coil region" evidence="4">
    <location>
        <begin position="307"/>
        <end position="414"/>
    </location>
</feature>
<dbReference type="Proteomes" id="UP001652700">
    <property type="component" value="Unplaced"/>
</dbReference>
<keyword evidence="3 4" id="KW-0175">Coiled coil</keyword>
<dbReference type="PANTHER" id="PTHR45916">
    <property type="entry name" value="STRUCTURAL MAINTENANCE OF CHROMOSOMES PROTEIN 5"/>
    <property type="match status" value="1"/>
</dbReference>
<dbReference type="Gene3D" id="1.10.287.1490">
    <property type="match status" value="1"/>
</dbReference>
<feature type="coiled-coil region" evidence="4">
    <location>
        <begin position="729"/>
        <end position="868"/>
    </location>
</feature>
<keyword evidence="7" id="KW-1185">Reference proteome</keyword>
<reference evidence="6" key="1">
    <citation type="submission" date="2025-05" db="UniProtKB">
        <authorList>
            <consortium name="EnsemblMetazoa"/>
        </authorList>
    </citation>
    <scope>IDENTIFICATION</scope>
</reference>
<feature type="coiled-coil region" evidence="4">
    <location>
        <begin position="230"/>
        <end position="257"/>
    </location>
</feature>
<dbReference type="EnsemblMetazoa" id="XM_050646162.1">
    <property type="protein sequence ID" value="XP_050502119.1"/>
    <property type="gene ID" value="LOC114326261"/>
</dbReference>
<dbReference type="EnsemblMetazoa" id="XM_050646163.1">
    <property type="protein sequence ID" value="XP_050502120.1"/>
    <property type="gene ID" value="LOC114326261"/>
</dbReference>
<dbReference type="RefSeq" id="XP_050502119.1">
    <property type="nucleotide sequence ID" value="XM_050646162.1"/>
</dbReference>
<feature type="coiled-coil region" evidence="4">
    <location>
        <begin position="607"/>
        <end position="679"/>
    </location>
</feature>
<dbReference type="PANTHER" id="PTHR45916:SF1">
    <property type="entry name" value="STRUCTURAL MAINTENANCE OF CHROMOSOMES PROTEIN 5"/>
    <property type="match status" value="1"/>
</dbReference>
<evidence type="ECO:0000259" key="5">
    <source>
        <dbReference type="Pfam" id="PF02463"/>
    </source>
</evidence>
<evidence type="ECO:0000256" key="4">
    <source>
        <dbReference type="SAM" id="Coils"/>
    </source>
</evidence>
<evidence type="ECO:0000313" key="7">
    <source>
        <dbReference type="Proteomes" id="UP001652700"/>
    </source>
</evidence>
<organism evidence="6 7">
    <name type="scientific">Diabrotica virgifera virgifera</name>
    <name type="common">western corn rootworm</name>
    <dbReference type="NCBI Taxonomy" id="50390"/>
    <lineage>
        <taxon>Eukaryota</taxon>
        <taxon>Metazoa</taxon>
        <taxon>Ecdysozoa</taxon>
        <taxon>Arthropoda</taxon>
        <taxon>Hexapoda</taxon>
        <taxon>Insecta</taxon>
        <taxon>Pterygota</taxon>
        <taxon>Neoptera</taxon>
        <taxon>Endopterygota</taxon>
        <taxon>Coleoptera</taxon>
        <taxon>Polyphaga</taxon>
        <taxon>Cucujiformia</taxon>
        <taxon>Chrysomeloidea</taxon>
        <taxon>Chrysomelidae</taxon>
        <taxon>Galerucinae</taxon>
        <taxon>Diabroticina</taxon>
        <taxon>Diabroticites</taxon>
        <taxon>Diabrotica</taxon>
    </lineage>
</organism>
<dbReference type="Pfam" id="PF02463">
    <property type="entry name" value="SMC_N"/>
    <property type="match status" value="1"/>
</dbReference>
<proteinExistence type="inferred from homology"/>
<evidence type="ECO:0000313" key="6">
    <source>
        <dbReference type="EnsemblMetazoa" id="XP_050502119.1"/>
    </source>
</evidence>
<dbReference type="InterPro" id="IPR027417">
    <property type="entry name" value="P-loop_NTPase"/>
</dbReference>